<dbReference type="Gene3D" id="3.30.70.360">
    <property type="match status" value="2"/>
</dbReference>
<keyword evidence="5" id="KW-0378">Hydrolase</keyword>
<dbReference type="CDD" id="cd03888">
    <property type="entry name" value="M20_PepV"/>
    <property type="match status" value="1"/>
</dbReference>
<dbReference type="GO" id="GO:0008270">
    <property type="term" value="F:zinc ion binding"/>
    <property type="evidence" value="ECO:0007669"/>
    <property type="project" value="InterPro"/>
</dbReference>
<evidence type="ECO:0000256" key="1">
    <source>
        <dbReference type="ARBA" id="ARBA00001947"/>
    </source>
</evidence>
<sequence>MQIDWKGEIVKRKNELLSDLKEILKIESVRDESVASEDAPFGPGPKKALVKFLKIADRDGFETLNLEGVAGHIEYGKGSEILGILAHVDVMPAGKGWDTNPFIPVIKDGRLYARGAADDKGPAMAAYYALKLIKELDLPVSKRVRFILGTDEESHWRCVNHYFDKMPLPDFGFSPDAFFPLINGEKGNVTYSVNFSGESTGKVALVDFQSGMRENMVPREAIARLSGVDFETTEKLFKKFISQNPVQGNISRKNGMITLEVIGKAAHAQEPRKGINAGTYLALFLNNFKLNGGAKAYIEFVAKMLHQDSRMDSLGMHFTDDIMGDLTMNAGIFNFRDSIGGSVVLNFRFPRGIKAAEIRNILEKKTAALSTTIKLAGKLQEPHYVPLDDPMVKTLLGVYESQTGNKGYGVVVGGGTYARLMKRGVAFGAMFPNVPDTMHQANEFIPIEDLIKAAAIYAEAIYKLIE</sequence>
<keyword evidence="10" id="KW-1185">Reference proteome</keyword>
<dbReference type="OrthoDB" id="9761532at2"/>
<dbReference type="GO" id="GO:0008777">
    <property type="term" value="F:acetylornithine deacetylase activity"/>
    <property type="evidence" value="ECO:0007669"/>
    <property type="project" value="TreeGrafter"/>
</dbReference>
<dbReference type="InterPro" id="IPR002933">
    <property type="entry name" value="Peptidase_M20"/>
</dbReference>
<evidence type="ECO:0000313" key="10">
    <source>
        <dbReference type="Proteomes" id="UP000051155"/>
    </source>
</evidence>
<keyword evidence="6" id="KW-0862">Zinc</keyword>
<keyword evidence="8" id="KW-0482">Metalloprotease</keyword>
<reference evidence="9 10" key="1">
    <citation type="journal article" date="2015" name="Genome Announc.">
        <title>Expanding the biotechnology potential of lactobacilli through comparative genomics of 213 strains and associated genera.</title>
        <authorList>
            <person name="Sun Z."/>
            <person name="Harris H.M."/>
            <person name="McCann A."/>
            <person name="Guo C."/>
            <person name="Argimon S."/>
            <person name="Zhang W."/>
            <person name="Yang X."/>
            <person name="Jeffery I.B."/>
            <person name="Cooney J.C."/>
            <person name="Kagawa T.F."/>
            <person name="Liu W."/>
            <person name="Song Y."/>
            <person name="Salvetti E."/>
            <person name="Wrobel A."/>
            <person name="Rasinkangas P."/>
            <person name="Parkhill J."/>
            <person name="Rea M.C."/>
            <person name="O'Sullivan O."/>
            <person name="Ritari J."/>
            <person name="Douillard F.P."/>
            <person name="Paul Ross R."/>
            <person name="Yang R."/>
            <person name="Briner A.E."/>
            <person name="Felis G.E."/>
            <person name="de Vos W.M."/>
            <person name="Barrangou R."/>
            <person name="Klaenhammer T.R."/>
            <person name="Caufield P.W."/>
            <person name="Cui Y."/>
            <person name="Zhang H."/>
            <person name="O'Toole P.W."/>
        </authorList>
    </citation>
    <scope>NUCLEOTIDE SEQUENCE [LARGE SCALE GENOMIC DNA]</scope>
    <source>
        <strain evidence="9 10">DSM 19971</strain>
    </source>
</reference>
<accession>A0A0R1PW04</accession>
<dbReference type="SUPFAM" id="SSF55031">
    <property type="entry name" value="Bacterial exopeptidase dimerisation domain"/>
    <property type="match status" value="1"/>
</dbReference>
<protein>
    <submittedName>
        <fullName evidence="9">Xaa-His dipeptidase</fullName>
    </submittedName>
</protein>
<dbReference type="Proteomes" id="UP000051155">
    <property type="component" value="Unassembled WGS sequence"/>
</dbReference>
<dbReference type="STRING" id="1423812.FD20_GL001061"/>
<evidence type="ECO:0000256" key="8">
    <source>
        <dbReference type="ARBA" id="ARBA00023049"/>
    </source>
</evidence>
<dbReference type="Pfam" id="PF01546">
    <property type="entry name" value="Peptidase_M20"/>
    <property type="match status" value="1"/>
</dbReference>
<evidence type="ECO:0000313" key="9">
    <source>
        <dbReference type="EMBL" id="KRL36761.1"/>
    </source>
</evidence>
<evidence type="ECO:0000256" key="2">
    <source>
        <dbReference type="ARBA" id="ARBA00006247"/>
    </source>
</evidence>
<comment type="cofactor">
    <cofactor evidence="1">
        <name>Zn(2+)</name>
        <dbReference type="ChEBI" id="CHEBI:29105"/>
    </cofactor>
</comment>
<dbReference type="Gene3D" id="3.40.630.10">
    <property type="entry name" value="Zn peptidases"/>
    <property type="match status" value="1"/>
</dbReference>
<evidence type="ECO:0000256" key="5">
    <source>
        <dbReference type="ARBA" id="ARBA00022801"/>
    </source>
</evidence>
<dbReference type="InterPro" id="IPR050072">
    <property type="entry name" value="Peptidase_M20A"/>
</dbReference>
<dbReference type="GO" id="GO:0008237">
    <property type="term" value="F:metallopeptidase activity"/>
    <property type="evidence" value="ECO:0007669"/>
    <property type="project" value="UniProtKB-KW"/>
</dbReference>
<keyword evidence="4" id="KW-0479">Metal-binding</keyword>
<dbReference type="GO" id="GO:0016805">
    <property type="term" value="F:dipeptidase activity"/>
    <property type="evidence" value="ECO:0007669"/>
    <property type="project" value="UniProtKB-KW"/>
</dbReference>
<dbReference type="EMBL" id="AZEG01000021">
    <property type="protein sequence ID" value="KRL36761.1"/>
    <property type="molecule type" value="Genomic_DNA"/>
</dbReference>
<dbReference type="GO" id="GO:0006526">
    <property type="term" value="P:L-arginine biosynthetic process"/>
    <property type="evidence" value="ECO:0007669"/>
    <property type="project" value="TreeGrafter"/>
</dbReference>
<dbReference type="NCBIfam" id="NF005591">
    <property type="entry name" value="PRK07318.1"/>
    <property type="match status" value="1"/>
</dbReference>
<dbReference type="PANTHER" id="PTHR43808:SF31">
    <property type="entry name" value="N-ACETYL-L-CITRULLINE DEACETYLASE"/>
    <property type="match status" value="1"/>
</dbReference>
<keyword evidence="7" id="KW-0224">Dipeptidase</keyword>
<evidence type="ECO:0000256" key="4">
    <source>
        <dbReference type="ARBA" id="ARBA00022723"/>
    </source>
</evidence>
<dbReference type="InterPro" id="IPR010964">
    <property type="entry name" value="M20A_pepV-rel"/>
</dbReference>
<dbReference type="SUPFAM" id="SSF53187">
    <property type="entry name" value="Zn-dependent exopeptidases"/>
    <property type="match status" value="1"/>
</dbReference>
<dbReference type="PATRIC" id="fig|1423812.3.peg.1129"/>
<dbReference type="PROSITE" id="PS00759">
    <property type="entry name" value="ARGE_DAPE_CPG2_2"/>
    <property type="match status" value="1"/>
</dbReference>
<comment type="similarity">
    <text evidence="2">Belongs to the peptidase M20A family.</text>
</comment>
<dbReference type="PANTHER" id="PTHR43808">
    <property type="entry name" value="ACETYLORNITHINE DEACETYLASE"/>
    <property type="match status" value="1"/>
</dbReference>
<organism evidence="9 10">
    <name type="scientific">Liquorilactobacillus uvarum DSM 19971</name>
    <dbReference type="NCBI Taxonomy" id="1423812"/>
    <lineage>
        <taxon>Bacteria</taxon>
        <taxon>Bacillati</taxon>
        <taxon>Bacillota</taxon>
        <taxon>Bacilli</taxon>
        <taxon>Lactobacillales</taxon>
        <taxon>Lactobacillaceae</taxon>
        <taxon>Liquorilactobacillus</taxon>
    </lineage>
</organism>
<evidence type="ECO:0000256" key="7">
    <source>
        <dbReference type="ARBA" id="ARBA00022997"/>
    </source>
</evidence>
<gene>
    <name evidence="9" type="ORF">FD20_GL001061</name>
</gene>
<dbReference type="NCBIfam" id="TIGR01887">
    <property type="entry name" value="dipeptidaselike"/>
    <property type="match status" value="1"/>
</dbReference>
<dbReference type="InterPro" id="IPR036264">
    <property type="entry name" value="Bact_exopeptidase_dim_dom"/>
</dbReference>
<name>A0A0R1PW04_9LACO</name>
<dbReference type="AlphaFoldDB" id="A0A0R1PW04"/>
<dbReference type="InterPro" id="IPR001261">
    <property type="entry name" value="ArgE/DapE_CS"/>
</dbReference>
<dbReference type="GO" id="GO:0006508">
    <property type="term" value="P:proteolysis"/>
    <property type="evidence" value="ECO:0007669"/>
    <property type="project" value="UniProtKB-KW"/>
</dbReference>
<evidence type="ECO:0000256" key="6">
    <source>
        <dbReference type="ARBA" id="ARBA00022833"/>
    </source>
</evidence>
<dbReference type="RefSeq" id="WP_057737967.1">
    <property type="nucleotide sequence ID" value="NZ_AZEG01000021.1"/>
</dbReference>
<comment type="caution">
    <text evidence="9">The sequence shown here is derived from an EMBL/GenBank/DDBJ whole genome shotgun (WGS) entry which is preliminary data.</text>
</comment>
<evidence type="ECO:0000256" key="3">
    <source>
        <dbReference type="ARBA" id="ARBA00022670"/>
    </source>
</evidence>
<keyword evidence="3" id="KW-0645">Protease</keyword>
<proteinExistence type="inferred from homology"/>